<sequence length="374" mass="40489">MKEVRLENVTKSYDGVTLAIPGINLVCARGEMLALLGPSGCGKSTTLKMIAGIEPISDGAIFFDDTDVSDLDTASRNVAMVFEDYALYPHLSVFDNIAFPLSIRGKPKAEITERVERVMKLLGLREISGEQVQQLSGGAQQRVSIGRALVREPDLIMFDEPLSHLDSDQKVQLRTEIKRLQQTSKLTSVLVTHDQNEAISMADRIAVMDKGVLQQVDTPSAIYNQPANIFVASFIGEPPMNLLDGSLVSARNPLRIRLAGQCEFPAGEQVLPQLAQRIEGAGVVIGIRPEHMRVNPPQAGLSASMLLLDGCVYAHEPGGDSDVVTVDTDIGRIVAEAPAPLMLAAGDSVQLGLEPTHFHYFCKDTGRNLLLEAP</sequence>
<dbReference type="GO" id="GO:0140359">
    <property type="term" value="F:ABC-type transporter activity"/>
    <property type="evidence" value="ECO:0007669"/>
    <property type="project" value="UniProtKB-ARBA"/>
</dbReference>
<keyword evidence="5" id="KW-1278">Translocase</keyword>
<dbReference type="InterPro" id="IPR008995">
    <property type="entry name" value="Mo/tungstate-bd_C_term_dom"/>
</dbReference>
<dbReference type="Proteomes" id="UP001107961">
    <property type="component" value="Unassembled WGS sequence"/>
</dbReference>
<proteinExistence type="predicted"/>
<dbReference type="InterPro" id="IPR047641">
    <property type="entry name" value="ABC_transpr_MalK/UgpC-like"/>
</dbReference>
<dbReference type="SUPFAM" id="SSF52540">
    <property type="entry name" value="P-loop containing nucleoside triphosphate hydrolases"/>
    <property type="match status" value="1"/>
</dbReference>
<dbReference type="InterPro" id="IPR027417">
    <property type="entry name" value="P-loop_NTPase"/>
</dbReference>
<dbReference type="GO" id="GO:0016887">
    <property type="term" value="F:ATP hydrolysis activity"/>
    <property type="evidence" value="ECO:0007669"/>
    <property type="project" value="InterPro"/>
</dbReference>
<dbReference type="FunFam" id="3.40.50.300:FF:000042">
    <property type="entry name" value="Maltose/maltodextrin ABC transporter, ATP-binding protein"/>
    <property type="match status" value="1"/>
</dbReference>
<keyword evidence="1" id="KW-0813">Transport</keyword>
<organism evidence="8 9">
    <name type="scientific">Alloalcanivorax xenomutans</name>
    <dbReference type="NCBI Taxonomy" id="1094342"/>
    <lineage>
        <taxon>Bacteria</taxon>
        <taxon>Pseudomonadati</taxon>
        <taxon>Pseudomonadota</taxon>
        <taxon>Gammaproteobacteria</taxon>
        <taxon>Oceanospirillales</taxon>
        <taxon>Alcanivoracaceae</taxon>
        <taxon>Alloalcanivorax</taxon>
    </lineage>
</organism>
<dbReference type="RefSeq" id="WP_080531582.1">
    <property type="nucleotide sequence ID" value="NZ_CP012331.1"/>
</dbReference>
<dbReference type="PROSITE" id="PS50893">
    <property type="entry name" value="ABC_TRANSPORTER_2"/>
    <property type="match status" value="1"/>
</dbReference>
<dbReference type="InterPro" id="IPR040582">
    <property type="entry name" value="OB_MalK-like"/>
</dbReference>
<dbReference type="PANTHER" id="PTHR43875">
    <property type="entry name" value="MALTODEXTRIN IMPORT ATP-BINDING PROTEIN MSMX"/>
    <property type="match status" value="1"/>
</dbReference>
<keyword evidence="4 8" id="KW-0067">ATP-binding</keyword>
<dbReference type="PANTHER" id="PTHR43875:SF15">
    <property type="entry name" value="TREHALOSE IMPORT ATP-BINDING PROTEIN SUGC"/>
    <property type="match status" value="1"/>
</dbReference>
<dbReference type="GO" id="GO:0055052">
    <property type="term" value="C:ATP-binding cassette (ABC) transporter complex, substrate-binding subunit-containing"/>
    <property type="evidence" value="ECO:0007669"/>
    <property type="project" value="TreeGrafter"/>
</dbReference>
<feature type="domain" description="ABC transporter" evidence="7">
    <location>
        <begin position="4"/>
        <end position="235"/>
    </location>
</feature>
<dbReference type="EMBL" id="JAJVKT010000006">
    <property type="protein sequence ID" value="MCE7508205.1"/>
    <property type="molecule type" value="Genomic_DNA"/>
</dbReference>
<evidence type="ECO:0000256" key="4">
    <source>
        <dbReference type="ARBA" id="ARBA00022840"/>
    </source>
</evidence>
<dbReference type="AlphaFoldDB" id="A0A9Q3W021"/>
<evidence type="ECO:0000259" key="7">
    <source>
        <dbReference type="PROSITE" id="PS50893"/>
    </source>
</evidence>
<dbReference type="InterPro" id="IPR012340">
    <property type="entry name" value="NA-bd_OB-fold"/>
</dbReference>
<accession>A0A9Q3W021</accession>
<dbReference type="InterPro" id="IPR003439">
    <property type="entry name" value="ABC_transporter-like_ATP-bd"/>
</dbReference>
<keyword evidence="3" id="KW-0547">Nucleotide-binding</keyword>
<evidence type="ECO:0000256" key="5">
    <source>
        <dbReference type="ARBA" id="ARBA00022967"/>
    </source>
</evidence>
<gene>
    <name evidence="8" type="ORF">LZG35_06110</name>
</gene>
<keyword evidence="6" id="KW-0472">Membrane</keyword>
<reference evidence="8" key="1">
    <citation type="submission" date="2022-01" db="EMBL/GenBank/DDBJ databases">
        <authorList>
            <person name="Karlyshev A.V."/>
            <person name="Jaspars M."/>
        </authorList>
    </citation>
    <scope>NUCLEOTIDE SEQUENCE</scope>
    <source>
        <strain evidence="8">AGSA3-2</strain>
    </source>
</reference>
<dbReference type="Pfam" id="PF00005">
    <property type="entry name" value="ABC_tran"/>
    <property type="match status" value="1"/>
</dbReference>
<dbReference type="InterPro" id="IPR003593">
    <property type="entry name" value="AAA+_ATPase"/>
</dbReference>
<dbReference type="Pfam" id="PF17912">
    <property type="entry name" value="OB_MalK"/>
    <property type="match status" value="1"/>
</dbReference>
<evidence type="ECO:0000256" key="2">
    <source>
        <dbReference type="ARBA" id="ARBA00022475"/>
    </source>
</evidence>
<dbReference type="GO" id="GO:0005524">
    <property type="term" value="F:ATP binding"/>
    <property type="evidence" value="ECO:0007669"/>
    <property type="project" value="UniProtKB-KW"/>
</dbReference>
<dbReference type="SMART" id="SM00382">
    <property type="entry name" value="AAA"/>
    <property type="match status" value="1"/>
</dbReference>
<protein>
    <submittedName>
        <fullName evidence="8">ABC transporter ATP-binding protein</fullName>
    </submittedName>
</protein>
<keyword evidence="2" id="KW-1003">Cell membrane</keyword>
<dbReference type="SUPFAM" id="SSF50331">
    <property type="entry name" value="MOP-like"/>
    <property type="match status" value="1"/>
</dbReference>
<name>A0A9Q3W021_9GAMM</name>
<dbReference type="Gene3D" id="2.40.50.140">
    <property type="entry name" value="Nucleic acid-binding proteins"/>
    <property type="match status" value="1"/>
</dbReference>
<evidence type="ECO:0000313" key="9">
    <source>
        <dbReference type="Proteomes" id="UP001107961"/>
    </source>
</evidence>
<evidence type="ECO:0000256" key="6">
    <source>
        <dbReference type="ARBA" id="ARBA00023136"/>
    </source>
</evidence>
<comment type="caution">
    <text evidence="8">The sequence shown here is derived from an EMBL/GenBank/DDBJ whole genome shotgun (WGS) entry which is preliminary data.</text>
</comment>
<evidence type="ECO:0000313" key="8">
    <source>
        <dbReference type="EMBL" id="MCE7508205.1"/>
    </source>
</evidence>
<evidence type="ECO:0000256" key="1">
    <source>
        <dbReference type="ARBA" id="ARBA00022448"/>
    </source>
</evidence>
<dbReference type="Gene3D" id="2.40.50.100">
    <property type="match status" value="1"/>
</dbReference>
<evidence type="ECO:0000256" key="3">
    <source>
        <dbReference type="ARBA" id="ARBA00022741"/>
    </source>
</evidence>
<keyword evidence="9" id="KW-1185">Reference proteome</keyword>
<dbReference type="Gene3D" id="3.40.50.300">
    <property type="entry name" value="P-loop containing nucleotide triphosphate hydrolases"/>
    <property type="match status" value="1"/>
</dbReference>
<dbReference type="KEGG" id="axe:P40_18870"/>